<gene>
    <name evidence="2" type="primary">jg1476</name>
    <name evidence="2" type="ORF">PAEG_LOCUS4052</name>
</gene>
<comment type="caution">
    <text evidence="2">The sequence shown here is derived from an EMBL/GenBank/DDBJ whole genome shotgun (WGS) entry which is preliminary data.</text>
</comment>
<organism evidence="2 3">
    <name type="scientific">Pararge aegeria aegeria</name>
    <dbReference type="NCBI Taxonomy" id="348720"/>
    <lineage>
        <taxon>Eukaryota</taxon>
        <taxon>Metazoa</taxon>
        <taxon>Ecdysozoa</taxon>
        <taxon>Arthropoda</taxon>
        <taxon>Hexapoda</taxon>
        <taxon>Insecta</taxon>
        <taxon>Pterygota</taxon>
        <taxon>Neoptera</taxon>
        <taxon>Endopterygota</taxon>
        <taxon>Lepidoptera</taxon>
        <taxon>Glossata</taxon>
        <taxon>Ditrysia</taxon>
        <taxon>Papilionoidea</taxon>
        <taxon>Nymphalidae</taxon>
        <taxon>Satyrinae</taxon>
        <taxon>Satyrini</taxon>
        <taxon>Parargina</taxon>
        <taxon>Pararge</taxon>
    </lineage>
</organism>
<name>A0A8S4QN06_9NEOP</name>
<keyword evidence="3" id="KW-1185">Reference proteome</keyword>
<keyword evidence="1" id="KW-1133">Transmembrane helix</keyword>
<proteinExistence type="predicted"/>
<dbReference type="OrthoDB" id="240216at2759"/>
<feature type="transmembrane region" description="Helical" evidence="1">
    <location>
        <begin position="28"/>
        <end position="49"/>
    </location>
</feature>
<dbReference type="Proteomes" id="UP000838756">
    <property type="component" value="Unassembled WGS sequence"/>
</dbReference>
<dbReference type="AlphaFoldDB" id="A0A8S4QN06"/>
<reference evidence="2" key="1">
    <citation type="submission" date="2022-03" db="EMBL/GenBank/DDBJ databases">
        <authorList>
            <person name="Lindestad O."/>
        </authorList>
    </citation>
    <scope>NUCLEOTIDE SEQUENCE</scope>
</reference>
<feature type="non-terminal residue" evidence="2">
    <location>
        <position position="1"/>
    </location>
</feature>
<keyword evidence="1" id="KW-0472">Membrane</keyword>
<accession>A0A8S4QN06</accession>
<evidence type="ECO:0000313" key="2">
    <source>
        <dbReference type="EMBL" id="CAH2215973.1"/>
    </source>
</evidence>
<evidence type="ECO:0000256" key="1">
    <source>
        <dbReference type="SAM" id="Phobius"/>
    </source>
</evidence>
<protein>
    <submittedName>
        <fullName evidence="2">Jg1476 protein</fullName>
    </submittedName>
</protein>
<keyword evidence="1" id="KW-0812">Transmembrane</keyword>
<dbReference type="EMBL" id="CAKXAJ010013537">
    <property type="protein sequence ID" value="CAH2215973.1"/>
    <property type="molecule type" value="Genomic_DNA"/>
</dbReference>
<evidence type="ECO:0000313" key="3">
    <source>
        <dbReference type="Proteomes" id="UP000838756"/>
    </source>
</evidence>
<sequence length="72" mass="8089">MLINCMYLICSQNSIHNGVYPGHLQSLYFLWTVLVAAHFAGLNIPFGLVQKALTVLPRLALYDLRLHHLLAA</sequence>